<dbReference type="SUPFAM" id="SSF161098">
    <property type="entry name" value="MetI-like"/>
    <property type="match status" value="1"/>
</dbReference>
<keyword evidence="11" id="KW-1185">Reference proteome</keyword>
<evidence type="ECO:0000259" key="9">
    <source>
        <dbReference type="PROSITE" id="PS50928"/>
    </source>
</evidence>
<gene>
    <name evidence="10" type="ordered locus">TREPR_1608</name>
</gene>
<evidence type="ECO:0000256" key="2">
    <source>
        <dbReference type="ARBA" id="ARBA00020515"/>
    </source>
</evidence>
<feature type="transmembrane region" description="Helical" evidence="8">
    <location>
        <begin position="188"/>
        <end position="210"/>
    </location>
</feature>
<dbReference type="AlphaFoldDB" id="F5YNT4"/>
<dbReference type="InterPro" id="IPR000515">
    <property type="entry name" value="MetI-like"/>
</dbReference>
<feature type="transmembrane region" description="Helical" evidence="8">
    <location>
        <begin position="145"/>
        <end position="167"/>
    </location>
</feature>
<dbReference type="Gene3D" id="1.10.3720.10">
    <property type="entry name" value="MetI-like"/>
    <property type="match status" value="1"/>
</dbReference>
<keyword evidence="7 8" id="KW-0472">Membrane</keyword>
<keyword evidence="4" id="KW-1003">Cell membrane</keyword>
<evidence type="ECO:0000256" key="3">
    <source>
        <dbReference type="ARBA" id="ARBA00022448"/>
    </source>
</evidence>
<dbReference type="CDD" id="cd06261">
    <property type="entry name" value="TM_PBP2"/>
    <property type="match status" value="1"/>
</dbReference>
<dbReference type="OrthoDB" id="9787837at2"/>
<dbReference type="STRING" id="545694.TREPR_1608"/>
<dbReference type="Proteomes" id="UP000009223">
    <property type="component" value="Chromosome"/>
</dbReference>
<evidence type="ECO:0000256" key="6">
    <source>
        <dbReference type="ARBA" id="ARBA00022989"/>
    </source>
</evidence>
<evidence type="ECO:0000313" key="11">
    <source>
        <dbReference type="Proteomes" id="UP000009223"/>
    </source>
</evidence>
<dbReference type="KEGG" id="tpi:TREPR_1608"/>
<dbReference type="RefSeq" id="WP_015708513.1">
    <property type="nucleotide sequence ID" value="NC_015578.1"/>
</dbReference>
<dbReference type="HOGENOM" id="CLU_016047_1_2_12"/>
<reference evidence="10 11" key="2">
    <citation type="journal article" date="2011" name="ISME J.">
        <title>RNA-seq reveals cooperative metabolic interactions between two termite-gut spirochete species in co-culture.</title>
        <authorList>
            <person name="Rosenthal A.Z."/>
            <person name="Matson E.G."/>
            <person name="Eldar A."/>
            <person name="Leadbetter J.R."/>
        </authorList>
    </citation>
    <scope>NUCLEOTIDE SEQUENCE [LARGE SCALE GENOMIC DNA]</scope>
    <source>
        <strain evidence="11">ATCC BAA-887 / DSM 12427 / ZAS-2</strain>
    </source>
</reference>
<feature type="transmembrane region" description="Helical" evidence="8">
    <location>
        <begin position="246"/>
        <end position="267"/>
    </location>
</feature>
<evidence type="ECO:0000256" key="7">
    <source>
        <dbReference type="ARBA" id="ARBA00023136"/>
    </source>
</evidence>
<feature type="transmembrane region" description="Helical" evidence="8">
    <location>
        <begin position="114"/>
        <end position="133"/>
    </location>
</feature>
<dbReference type="GO" id="GO:0005886">
    <property type="term" value="C:plasma membrane"/>
    <property type="evidence" value="ECO:0007669"/>
    <property type="project" value="UniProtKB-SubCell"/>
</dbReference>
<keyword evidence="5 8" id="KW-0812">Transmembrane</keyword>
<keyword evidence="6 8" id="KW-1133">Transmembrane helix</keyword>
<dbReference type="PANTHER" id="PTHR43744:SF8">
    <property type="entry name" value="SN-GLYCEROL-3-PHOSPHATE TRANSPORT SYSTEM PERMEASE PROTEIN UGPE"/>
    <property type="match status" value="1"/>
</dbReference>
<protein>
    <recommendedName>
        <fullName evidence="2">sn-glycerol-3-phosphate transport system permease protein UgpE</fullName>
    </recommendedName>
</protein>
<accession>F5YNT4</accession>
<proteinExistence type="inferred from homology"/>
<dbReference type="GO" id="GO:0055085">
    <property type="term" value="P:transmembrane transport"/>
    <property type="evidence" value="ECO:0007669"/>
    <property type="project" value="InterPro"/>
</dbReference>
<reference evidence="11" key="1">
    <citation type="submission" date="2009-12" db="EMBL/GenBank/DDBJ databases">
        <title>Complete sequence of Treponema primitia strain ZAS-2.</title>
        <authorList>
            <person name="Tetu S.G."/>
            <person name="Matson E."/>
            <person name="Ren Q."/>
            <person name="Seshadri R."/>
            <person name="Elbourne L."/>
            <person name="Hassan K.A."/>
            <person name="Durkin A."/>
            <person name="Radune D."/>
            <person name="Mohamoud Y."/>
            <person name="Shay R."/>
            <person name="Jin S."/>
            <person name="Zhang X."/>
            <person name="Lucey K."/>
            <person name="Ballor N.R."/>
            <person name="Ottesen E."/>
            <person name="Rosenthal R."/>
            <person name="Allen A."/>
            <person name="Leadbetter J.R."/>
            <person name="Paulsen I.T."/>
        </authorList>
    </citation>
    <scope>NUCLEOTIDE SEQUENCE [LARGE SCALE GENOMIC DNA]</scope>
    <source>
        <strain evidence="11">ATCC BAA-887 / DSM 12427 / ZAS-2</strain>
    </source>
</reference>
<dbReference type="PANTHER" id="PTHR43744">
    <property type="entry name" value="ABC TRANSPORTER PERMEASE PROTEIN MG189-RELATED-RELATED"/>
    <property type="match status" value="1"/>
</dbReference>
<dbReference type="InterPro" id="IPR035906">
    <property type="entry name" value="MetI-like_sf"/>
</dbReference>
<comment type="subcellular location">
    <subcellularLocation>
        <location evidence="1 8">Cell membrane</location>
        <topology evidence="1 8">Multi-pass membrane protein</topology>
    </subcellularLocation>
</comment>
<dbReference type="eggNOG" id="COG0395">
    <property type="taxonomic scope" value="Bacteria"/>
</dbReference>
<feature type="domain" description="ABC transmembrane type-1" evidence="9">
    <location>
        <begin position="76"/>
        <end position="267"/>
    </location>
</feature>
<evidence type="ECO:0000256" key="5">
    <source>
        <dbReference type="ARBA" id="ARBA00022692"/>
    </source>
</evidence>
<evidence type="ECO:0000256" key="1">
    <source>
        <dbReference type="ARBA" id="ARBA00004651"/>
    </source>
</evidence>
<dbReference type="EMBL" id="CP001843">
    <property type="protein sequence ID" value="AEF84962.1"/>
    <property type="molecule type" value="Genomic_DNA"/>
</dbReference>
<evidence type="ECO:0000313" key="10">
    <source>
        <dbReference type="EMBL" id="AEF84962.1"/>
    </source>
</evidence>
<sequence length="282" mass="31346">MKISLSAFIKRLITNIFRYILLIALAFITIFPLIWMVYSSFKTNQQFTLSALSLPSELHLENYVNAWKTANIGTYFFNSVFVCVFSIILTVVVGALGAFVLAKFTFPGQKIVSSLFVIGMLIPLQAVLVPLFSLMKNIHLLDTPWSLILVYTAFGLPITIFLMESFISSFPDSILEAAIIDGATMLRIFFTVILPMTRPVIATVAILNFLNNWKEFSFALVFINSESKKTLPLGLYNFLGAYTADYVGLMAALVIATLPVFITYLLLQEQIINGMTAGAVKG</sequence>
<dbReference type="PROSITE" id="PS50928">
    <property type="entry name" value="ABC_TM1"/>
    <property type="match status" value="1"/>
</dbReference>
<evidence type="ECO:0000256" key="8">
    <source>
        <dbReference type="RuleBase" id="RU363032"/>
    </source>
</evidence>
<comment type="similarity">
    <text evidence="8">Belongs to the binding-protein-dependent transport system permease family.</text>
</comment>
<evidence type="ECO:0000256" key="4">
    <source>
        <dbReference type="ARBA" id="ARBA00022475"/>
    </source>
</evidence>
<dbReference type="Pfam" id="PF00528">
    <property type="entry name" value="BPD_transp_1"/>
    <property type="match status" value="1"/>
</dbReference>
<name>F5YNT4_TREPZ</name>
<organism evidence="10 11">
    <name type="scientific">Treponema primitia (strain ATCC BAA-887 / DSM 12427 / ZAS-2)</name>
    <dbReference type="NCBI Taxonomy" id="545694"/>
    <lineage>
        <taxon>Bacteria</taxon>
        <taxon>Pseudomonadati</taxon>
        <taxon>Spirochaetota</taxon>
        <taxon>Spirochaetia</taxon>
        <taxon>Spirochaetales</taxon>
        <taxon>Treponemataceae</taxon>
        <taxon>Treponema</taxon>
    </lineage>
</organism>
<feature type="transmembrane region" description="Helical" evidence="8">
    <location>
        <begin position="16"/>
        <end position="38"/>
    </location>
</feature>
<keyword evidence="3 8" id="KW-0813">Transport</keyword>
<feature type="transmembrane region" description="Helical" evidence="8">
    <location>
        <begin position="75"/>
        <end position="102"/>
    </location>
</feature>